<evidence type="ECO:0000256" key="4">
    <source>
        <dbReference type="ARBA" id="ARBA00023136"/>
    </source>
</evidence>
<comment type="subcellular location">
    <subcellularLocation>
        <location evidence="1">Membrane</location>
        <topology evidence="1">Multi-pass membrane protein</topology>
    </subcellularLocation>
</comment>
<accession>A0A2J6WE99</accession>
<dbReference type="Pfam" id="PF09685">
    <property type="entry name" value="MamF_MmsF"/>
    <property type="match status" value="1"/>
</dbReference>
<protein>
    <recommendedName>
        <fullName evidence="8">DUF4870 domain-containing protein</fullName>
    </recommendedName>
</protein>
<evidence type="ECO:0000256" key="5">
    <source>
        <dbReference type="SAM" id="Phobius"/>
    </source>
</evidence>
<dbReference type="EMBL" id="PNIL01000049">
    <property type="protein sequence ID" value="PMP67338.1"/>
    <property type="molecule type" value="Genomic_DNA"/>
</dbReference>
<dbReference type="InterPro" id="IPR019109">
    <property type="entry name" value="MamF_MmsF"/>
</dbReference>
<evidence type="ECO:0000256" key="1">
    <source>
        <dbReference type="ARBA" id="ARBA00004141"/>
    </source>
</evidence>
<evidence type="ECO:0000256" key="2">
    <source>
        <dbReference type="ARBA" id="ARBA00022692"/>
    </source>
</evidence>
<dbReference type="Proteomes" id="UP000237040">
    <property type="component" value="Unassembled WGS sequence"/>
</dbReference>
<feature type="transmembrane region" description="Helical" evidence="5">
    <location>
        <begin position="17"/>
        <end position="34"/>
    </location>
</feature>
<keyword evidence="4 5" id="KW-0472">Membrane</keyword>
<gene>
    <name evidence="6" type="ORF">C0189_03210</name>
</gene>
<name>A0A2J6WE99_9BACT</name>
<sequence length="110" mass="12550">MEELKDFDPRDVEENKVIASLSYISILFLIPLLVKRDSKFCIEHAKQGLVLFIFGIALSIIVYIPILGWIIGLLGGIVLFVVSLISFIYALQGKFWKIPIVYDLAQNFKF</sequence>
<dbReference type="AlphaFoldDB" id="A0A2J6WE99"/>
<evidence type="ECO:0008006" key="8">
    <source>
        <dbReference type="Google" id="ProtNLM"/>
    </source>
</evidence>
<organism evidence="6 7">
    <name type="scientific">Caldisericum exile</name>
    <dbReference type="NCBI Taxonomy" id="693075"/>
    <lineage>
        <taxon>Bacteria</taxon>
        <taxon>Pseudomonadati</taxon>
        <taxon>Caldisericota/Cryosericota group</taxon>
        <taxon>Caldisericota</taxon>
        <taxon>Caldisericia</taxon>
        <taxon>Caldisericales</taxon>
        <taxon>Caldisericaceae</taxon>
        <taxon>Caldisericum</taxon>
    </lineage>
</organism>
<keyword evidence="3 5" id="KW-1133">Transmembrane helix</keyword>
<evidence type="ECO:0000313" key="7">
    <source>
        <dbReference type="Proteomes" id="UP000237040"/>
    </source>
</evidence>
<keyword evidence="2 5" id="KW-0812">Transmembrane</keyword>
<feature type="transmembrane region" description="Helical" evidence="5">
    <location>
        <begin position="70"/>
        <end position="91"/>
    </location>
</feature>
<evidence type="ECO:0000313" key="6">
    <source>
        <dbReference type="EMBL" id="PMP67338.1"/>
    </source>
</evidence>
<reference evidence="6 7" key="1">
    <citation type="submission" date="2018-01" db="EMBL/GenBank/DDBJ databases">
        <title>Metagenomic assembled genomes from two thermal pools in the Uzon Caldera, Kamchatka, Russia.</title>
        <authorList>
            <person name="Wilkins L."/>
            <person name="Ettinger C."/>
        </authorList>
    </citation>
    <scope>NUCLEOTIDE SEQUENCE [LARGE SCALE GENOMIC DNA]</scope>
    <source>
        <strain evidence="6">ZAV-07</strain>
    </source>
</reference>
<feature type="transmembrane region" description="Helical" evidence="5">
    <location>
        <begin position="46"/>
        <end position="64"/>
    </location>
</feature>
<comment type="caution">
    <text evidence="6">The sequence shown here is derived from an EMBL/GenBank/DDBJ whole genome shotgun (WGS) entry which is preliminary data.</text>
</comment>
<evidence type="ECO:0000256" key="3">
    <source>
        <dbReference type="ARBA" id="ARBA00022989"/>
    </source>
</evidence>
<proteinExistence type="predicted"/>